<feature type="domain" description="Zn(2)-C6 fungal-type" evidence="1">
    <location>
        <begin position="24"/>
        <end position="55"/>
    </location>
</feature>
<accession>A0A8H2VGU3</accession>
<comment type="caution">
    <text evidence="2">The sequence shown here is derived from an EMBL/GenBank/DDBJ whole genome shotgun (WGS) entry which is preliminary data.</text>
</comment>
<dbReference type="PROSITE" id="PS50048">
    <property type="entry name" value="ZN2_CY6_FUNGAL_2"/>
    <property type="match status" value="1"/>
</dbReference>
<protein>
    <submittedName>
        <fullName evidence="2">Similar to Saccharomyces cerevisiae YOR172W YRM1 Zn2-Cys6 zinc- finger transcription factor that activates genes involved in multidrug resistance</fullName>
    </submittedName>
</protein>
<dbReference type="InterPro" id="IPR036864">
    <property type="entry name" value="Zn2-C6_fun-type_DNA-bd_sf"/>
</dbReference>
<evidence type="ECO:0000313" key="3">
    <source>
        <dbReference type="Proteomes" id="UP000644660"/>
    </source>
</evidence>
<dbReference type="PANTHER" id="PTHR31405:SF8">
    <property type="entry name" value="TRANSCRIPTION FACTOR PDR8-RELATED"/>
    <property type="match status" value="1"/>
</dbReference>
<dbReference type="PANTHER" id="PTHR31405">
    <property type="entry name" value="TRANSCRIPTION FACTOR PDR8-RELATED"/>
    <property type="match status" value="1"/>
</dbReference>
<dbReference type="GO" id="GO:0000981">
    <property type="term" value="F:DNA-binding transcription factor activity, RNA polymerase II-specific"/>
    <property type="evidence" value="ECO:0007669"/>
    <property type="project" value="InterPro"/>
</dbReference>
<dbReference type="GeneID" id="64858246"/>
<evidence type="ECO:0000313" key="2">
    <source>
        <dbReference type="EMBL" id="CAB4255210.1"/>
    </source>
</evidence>
<keyword evidence="3" id="KW-1185">Reference proteome</keyword>
<dbReference type="Proteomes" id="UP000644660">
    <property type="component" value="Unassembled WGS sequence"/>
</dbReference>
<dbReference type="AlphaFoldDB" id="A0A8H2VGU3"/>
<dbReference type="Gene3D" id="4.10.240.10">
    <property type="entry name" value="Zn(2)-C6 fungal-type DNA-binding domain"/>
    <property type="match status" value="1"/>
</dbReference>
<dbReference type="EMBL" id="CAEFZW010000006">
    <property type="protein sequence ID" value="CAB4255210.1"/>
    <property type="molecule type" value="Genomic_DNA"/>
</dbReference>
<dbReference type="PROSITE" id="PS00463">
    <property type="entry name" value="ZN2_CY6_FUNGAL_1"/>
    <property type="match status" value="1"/>
</dbReference>
<sequence>MNNMAQVTTKNERPVKRRRKVMNTCMFCRKRKLKCDHARPKCQQCEMRKLPECVYGNGFNFDVSAEDRMKRPTKRLVKDVTNSVLDNPTDISTSNPSKGNPDDNLLKFQFLENQDGRFQRYGPTSWKAIVNHDKEVFEREYLDLWNVQKNKYDVWKTQHCVIENKPKYWVHFHDVNNILKIICSVLPTYEKTRETLDKFFNGTLHDVYRIVDRKRTFEAFNTCFCVSRVEPSFENLLTDVFTDIQVPADGNLYYIGIILLIISHTMSNFNPDKSLTSFLEQLAFSPRFSDSFVERPQFLLLMYLLREYQSDLPIWETNQNHNLIMCVCHSCDVLGLSKIDEWYDKSNYSSDVIYSLKRTFYWTIFFDVNVSFEEGKPLYLSDNHFEYAQLYNLERHDVEIDKEFRRSRVMSNFLKIVRPIVNDLNSSNFKDRNMLKIYTKQLVDYFESGLMPIKLYTGSGKILPVDTFDLPFVAVGVALLLALYHMREKYFGEKSIEVNNGIIKYSLILISFSCKTIIWGDQMDGFTDGMYYINKDAITHHLRLSILLTAPIMKRVIFEFYDYFFQNISLENLSSSQQLFDCEGSKDQTILLDSFTVEDSYYYQIIPALQQIEIIEKSILGHTEYRLHQRLHKSATFVTLAASQMLSYILALQVTRLVKCPEDKKQTIKQTGTELWNKYRSISSGLWRLNIFDLVSKKLTAKTANEADEADANAHPTFT</sequence>
<organism evidence="2 3">
    <name type="scientific">Maudiozyma barnettii</name>
    <dbReference type="NCBI Taxonomy" id="61262"/>
    <lineage>
        <taxon>Eukaryota</taxon>
        <taxon>Fungi</taxon>
        <taxon>Dikarya</taxon>
        <taxon>Ascomycota</taxon>
        <taxon>Saccharomycotina</taxon>
        <taxon>Saccharomycetes</taxon>
        <taxon>Saccharomycetales</taxon>
        <taxon>Saccharomycetaceae</taxon>
        <taxon>Maudiozyma</taxon>
    </lineage>
</organism>
<name>A0A8H2VGU3_9SACH</name>
<reference evidence="2 3" key="1">
    <citation type="submission" date="2020-05" db="EMBL/GenBank/DDBJ databases">
        <authorList>
            <person name="Casaregola S."/>
            <person name="Devillers H."/>
            <person name="Grondin C."/>
        </authorList>
    </citation>
    <scope>NUCLEOTIDE SEQUENCE [LARGE SCALE GENOMIC DNA]</scope>
    <source>
        <strain evidence="2 3">CLIB 1767</strain>
    </source>
</reference>
<dbReference type="SUPFAM" id="SSF57701">
    <property type="entry name" value="Zn2/Cys6 DNA-binding domain"/>
    <property type="match status" value="1"/>
</dbReference>
<dbReference type="InterPro" id="IPR001138">
    <property type="entry name" value="Zn2Cys6_DnaBD"/>
</dbReference>
<dbReference type="CDD" id="cd00067">
    <property type="entry name" value="GAL4"/>
    <property type="match status" value="1"/>
</dbReference>
<dbReference type="Pfam" id="PF00172">
    <property type="entry name" value="Zn_clus"/>
    <property type="match status" value="1"/>
</dbReference>
<proteinExistence type="predicted"/>
<gene>
    <name evidence="2" type="ORF">KABA2_06S00198</name>
</gene>
<evidence type="ECO:0000259" key="1">
    <source>
        <dbReference type="PROSITE" id="PS50048"/>
    </source>
</evidence>
<dbReference type="RefSeq" id="XP_041407054.1">
    <property type="nucleotide sequence ID" value="XM_041551120.1"/>
</dbReference>
<dbReference type="GO" id="GO:0008270">
    <property type="term" value="F:zinc ion binding"/>
    <property type="evidence" value="ECO:0007669"/>
    <property type="project" value="InterPro"/>
</dbReference>
<dbReference type="SMART" id="SM00066">
    <property type="entry name" value="GAL4"/>
    <property type="match status" value="1"/>
</dbReference>
<dbReference type="InterPro" id="IPR052693">
    <property type="entry name" value="Yeast_MDR_Regulatory"/>
</dbReference>
<dbReference type="OrthoDB" id="10261408at2759"/>